<evidence type="ECO:0000313" key="3">
    <source>
        <dbReference type="EMBL" id="KAK7881527.1"/>
    </source>
</evidence>
<sequence>MMAWLILASYTVVCWESRGRVTYSRPELLQLQASNGIMTPPTLLSCVPRELLRLPVKTSYTARPRRKRGRRGGVRQRVRSGGKLPLPPILLCNARSLRRKLDELRTLVKMQTRREQLARLLTVSTNISKQNLMQQCW</sequence>
<evidence type="ECO:0000313" key="4">
    <source>
        <dbReference type="Proteomes" id="UP001460270"/>
    </source>
</evidence>
<name>A0AAW0MQV7_9GOBI</name>
<evidence type="ECO:0000256" key="2">
    <source>
        <dbReference type="SAM" id="SignalP"/>
    </source>
</evidence>
<proteinExistence type="predicted"/>
<evidence type="ECO:0000256" key="1">
    <source>
        <dbReference type="SAM" id="MobiDB-lite"/>
    </source>
</evidence>
<organism evidence="3 4">
    <name type="scientific">Mugilogobius chulae</name>
    <name type="common">yellowstripe goby</name>
    <dbReference type="NCBI Taxonomy" id="88201"/>
    <lineage>
        <taxon>Eukaryota</taxon>
        <taxon>Metazoa</taxon>
        <taxon>Chordata</taxon>
        <taxon>Craniata</taxon>
        <taxon>Vertebrata</taxon>
        <taxon>Euteleostomi</taxon>
        <taxon>Actinopterygii</taxon>
        <taxon>Neopterygii</taxon>
        <taxon>Teleostei</taxon>
        <taxon>Neoteleostei</taxon>
        <taxon>Acanthomorphata</taxon>
        <taxon>Gobiaria</taxon>
        <taxon>Gobiiformes</taxon>
        <taxon>Gobioidei</taxon>
        <taxon>Gobiidae</taxon>
        <taxon>Gobionellinae</taxon>
        <taxon>Mugilogobius</taxon>
    </lineage>
</organism>
<dbReference type="EMBL" id="JBBPFD010000022">
    <property type="protein sequence ID" value="KAK7881527.1"/>
    <property type="molecule type" value="Genomic_DNA"/>
</dbReference>
<comment type="caution">
    <text evidence="3">The sequence shown here is derived from an EMBL/GenBank/DDBJ whole genome shotgun (WGS) entry which is preliminary data.</text>
</comment>
<protein>
    <submittedName>
        <fullName evidence="3">Uncharacterized protein</fullName>
    </submittedName>
</protein>
<accession>A0AAW0MQV7</accession>
<feature type="signal peptide" evidence="2">
    <location>
        <begin position="1"/>
        <end position="19"/>
    </location>
</feature>
<dbReference type="Proteomes" id="UP001460270">
    <property type="component" value="Unassembled WGS sequence"/>
</dbReference>
<keyword evidence="2" id="KW-0732">Signal</keyword>
<gene>
    <name evidence="3" type="ORF">WMY93_029936</name>
</gene>
<feature type="region of interest" description="Disordered" evidence="1">
    <location>
        <begin position="62"/>
        <end position="81"/>
    </location>
</feature>
<keyword evidence="4" id="KW-1185">Reference proteome</keyword>
<reference evidence="4" key="1">
    <citation type="submission" date="2024-04" db="EMBL/GenBank/DDBJ databases">
        <title>Salinicola lusitanus LLJ914,a marine bacterium isolated from the Okinawa Trough.</title>
        <authorList>
            <person name="Li J."/>
        </authorList>
    </citation>
    <scope>NUCLEOTIDE SEQUENCE [LARGE SCALE GENOMIC DNA]</scope>
</reference>
<feature type="compositionally biased region" description="Basic residues" evidence="1">
    <location>
        <begin position="63"/>
        <end position="80"/>
    </location>
</feature>
<feature type="chain" id="PRO_5043799520" evidence="2">
    <location>
        <begin position="20"/>
        <end position="137"/>
    </location>
</feature>
<dbReference type="AlphaFoldDB" id="A0AAW0MQV7"/>